<evidence type="ECO:0000256" key="1">
    <source>
        <dbReference type="ARBA" id="ARBA00023015"/>
    </source>
</evidence>
<dbReference type="PROSITE" id="PS50048">
    <property type="entry name" value="ZN2_CY6_FUNGAL_2"/>
    <property type="match status" value="1"/>
</dbReference>
<dbReference type="STRING" id="1429867.A0A0G4PH76"/>
<evidence type="ECO:0000256" key="4">
    <source>
        <dbReference type="ARBA" id="ARBA00023242"/>
    </source>
</evidence>
<dbReference type="GO" id="GO:0008270">
    <property type="term" value="F:zinc ion binding"/>
    <property type="evidence" value="ECO:0007669"/>
    <property type="project" value="InterPro"/>
</dbReference>
<keyword evidence="1" id="KW-0805">Transcription regulation</keyword>
<feature type="domain" description="Zn(2)-C6 fungal-type" evidence="5">
    <location>
        <begin position="10"/>
        <end position="38"/>
    </location>
</feature>
<proteinExistence type="predicted"/>
<keyword evidence="4" id="KW-0539">Nucleus</keyword>
<evidence type="ECO:0000259" key="5">
    <source>
        <dbReference type="PROSITE" id="PS50048"/>
    </source>
</evidence>
<dbReference type="PROSITE" id="PS00463">
    <property type="entry name" value="ZN2_CY6_FUNGAL_1"/>
    <property type="match status" value="1"/>
</dbReference>
<dbReference type="InterPro" id="IPR001138">
    <property type="entry name" value="Zn2Cys6_DnaBD"/>
</dbReference>
<dbReference type="SMART" id="SM00066">
    <property type="entry name" value="GAL4"/>
    <property type="match status" value="1"/>
</dbReference>
<dbReference type="SUPFAM" id="SSF57701">
    <property type="entry name" value="Zn2/Cys6 DNA-binding domain"/>
    <property type="match status" value="1"/>
</dbReference>
<dbReference type="CDD" id="cd00067">
    <property type="entry name" value="GAL4"/>
    <property type="match status" value="1"/>
</dbReference>
<dbReference type="Gene3D" id="4.10.240.10">
    <property type="entry name" value="Zn(2)-C6 fungal-type DNA-binding domain"/>
    <property type="match status" value="1"/>
</dbReference>
<evidence type="ECO:0000256" key="3">
    <source>
        <dbReference type="ARBA" id="ARBA00023163"/>
    </source>
</evidence>
<keyword evidence="2" id="KW-0238">DNA-binding</keyword>
<evidence type="ECO:0000313" key="6">
    <source>
        <dbReference type="EMBL" id="CRL25585.1"/>
    </source>
</evidence>
<dbReference type="GO" id="GO:0000981">
    <property type="term" value="F:DNA-binding transcription factor activity, RNA polymerase II-specific"/>
    <property type="evidence" value="ECO:0007669"/>
    <property type="project" value="InterPro"/>
</dbReference>
<gene>
    <name evidence="6" type="ORF">PCAMFM013_S015g000171</name>
</gene>
<dbReference type="PANTHER" id="PTHR38111">
    <property type="entry name" value="ZN(2)-C6 FUNGAL-TYPE DOMAIN-CONTAINING PROTEIN-RELATED"/>
    <property type="match status" value="1"/>
</dbReference>
<evidence type="ECO:0000256" key="2">
    <source>
        <dbReference type="ARBA" id="ARBA00023125"/>
    </source>
</evidence>
<dbReference type="PANTHER" id="PTHR38111:SF11">
    <property type="entry name" value="TRANSCRIPTION FACTOR DOMAIN-CONTAINING PROTEIN-RELATED"/>
    <property type="match status" value="1"/>
</dbReference>
<keyword evidence="3" id="KW-0804">Transcription</keyword>
<dbReference type="Proteomes" id="UP000053732">
    <property type="component" value="Unassembled WGS sequence"/>
</dbReference>
<name>A0A0G4PH76_PENC3</name>
<evidence type="ECO:0000313" key="7">
    <source>
        <dbReference type="Proteomes" id="UP000053732"/>
    </source>
</evidence>
<dbReference type="InterPro" id="IPR036864">
    <property type="entry name" value="Zn2-C6_fun-type_DNA-bd_sf"/>
</dbReference>
<dbReference type="EMBL" id="HG793148">
    <property type="protein sequence ID" value="CRL25585.1"/>
    <property type="molecule type" value="Genomic_DNA"/>
</dbReference>
<reference evidence="6 7" key="1">
    <citation type="journal article" date="2014" name="Nat. Commun.">
        <title>Multiple recent horizontal transfers of a large genomic region in cheese making fungi.</title>
        <authorList>
            <person name="Cheeseman K."/>
            <person name="Ropars J."/>
            <person name="Renault P."/>
            <person name="Dupont J."/>
            <person name="Gouzy J."/>
            <person name="Branca A."/>
            <person name="Abraham A.L."/>
            <person name="Ceppi M."/>
            <person name="Conseiller E."/>
            <person name="Debuchy R."/>
            <person name="Malagnac F."/>
            <person name="Goarin A."/>
            <person name="Silar P."/>
            <person name="Lacoste S."/>
            <person name="Sallet E."/>
            <person name="Bensimon A."/>
            <person name="Giraud T."/>
            <person name="Brygoo Y."/>
        </authorList>
    </citation>
    <scope>NUCLEOTIDE SEQUENCE [LARGE SCALE GENOMIC DNA]</scope>
    <source>
        <strain evidence="7">FM 013</strain>
    </source>
</reference>
<accession>A0A0G4PH76</accession>
<keyword evidence="7" id="KW-1185">Reference proteome</keyword>
<dbReference type="GO" id="GO:0003677">
    <property type="term" value="F:DNA binding"/>
    <property type="evidence" value="ECO:0007669"/>
    <property type="project" value="UniProtKB-KW"/>
</dbReference>
<protein>
    <submittedName>
        <fullName evidence="6">Fungal transcriptional regulatory protein, N-terminal</fullName>
    </submittedName>
</protein>
<dbReference type="Pfam" id="PF00172">
    <property type="entry name" value="Zn_clus"/>
    <property type="match status" value="1"/>
</dbReference>
<organism evidence="6 7">
    <name type="scientific">Penicillium camemberti (strain FM 013)</name>
    <dbReference type="NCBI Taxonomy" id="1429867"/>
    <lineage>
        <taxon>Eukaryota</taxon>
        <taxon>Fungi</taxon>
        <taxon>Dikarya</taxon>
        <taxon>Ascomycota</taxon>
        <taxon>Pezizomycotina</taxon>
        <taxon>Eurotiomycetes</taxon>
        <taxon>Eurotiomycetidae</taxon>
        <taxon>Eurotiales</taxon>
        <taxon>Aspergillaceae</taxon>
        <taxon>Penicillium</taxon>
    </lineage>
</organism>
<dbReference type="AlphaFoldDB" id="A0A0G4PH76"/>
<dbReference type="InterPro" id="IPR053178">
    <property type="entry name" value="Osmoadaptation_assoc"/>
</dbReference>
<sequence length="428" mass="48881">MAGPPYSSVGCVNCRRRKIKCDAQKPECTNCVKKGIFCLGYDSNKNFLYHNLRPEITRHGAVKRPVRQLIWQLRPLSLPSNFNMCAEVRNQLFGTFMNNFFAPNKNINGRDDSLYLLMAHFQTVAGESEVFDRSAMALVCSFLANNSNDRYLEHQGLDIYNSALNAMVRGLQHKSGVRIDMFYASILLHTRELCVFYTQEAQMDHKEDREFLNIGRTASPLDEIFGMIADLASLQRDLRIAFSLLGSEKEFALQVLLQRCSKLEKLQDGWYSHNNQNFSPGANRSGLEDNPLMFMNLAFDPHEFDNLSVAKTYCLFWIVSIVVKRVVYQVQKQLMGTSDPTHVLSSAREICQTVTFCMKPNTQMSGGHLALFAISQASKAYIDCGHVEMFHWCQYIYSILQSRGIGLAGRVSQEDWALWHLVQTRIEF</sequence>